<comment type="similarity">
    <text evidence="1">Belongs to the HIBADH-related family.</text>
</comment>
<evidence type="ECO:0000256" key="2">
    <source>
        <dbReference type="ARBA" id="ARBA00023002"/>
    </source>
</evidence>
<dbReference type="PANTHER" id="PTHR43580:SF2">
    <property type="entry name" value="CYTOKINE-LIKE NUCLEAR FACTOR N-PAC"/>
    <property type="match status" value="1"/>
</dbReference>
<dbReference type="GO" id="GO:0051287">
    <property type="term" value="F:NAD binding"/>
    <property type="evidence" value="ECO:0007669"/>
    <property type="project" value="InterPro"/>
</dbReference>
<dbReference type="AlphaFoldDB" id="A0A8J3C282"/>
<feature type="active site" evidence="4">
    <location>
        <position position="175"/>
    </location>
</feature>
<evidence type="ECO:0000256" key="4">
    <source>
        <dbReference type="PIRSR" id="PIRSR000103-1"/>
    </source>
</evidence>
<accession>A0A8J3C282</accession>
<gene>
    <name evidence="7" type="ORF">GCM10012284_38080</name>
</gene>
<dbReference type="RefSeq" id="WP_189080588.1">
    <property type="nucleotide sequence ID" value="NZ_BMMX01000017.1"/>
</dbReference>
<dbReference type="GO" id="GO:0050661">
    <property type="term" value="F:NADP binding"/>
    <property type="evidence" value="ECO:0007669"/>
    <property type="project" value="InterPro"/>
</dbReference>
<feature type="domain" description="6-phosphogluconate dehydrogenase NADP-binding" evidence="5">
    <location>
        <begin position="7"/>
        <end position="166"/>
    </location>
</feature>
<evidence type="ECO:0000259" key="5">
    <source>
        <dbReference type="Pfam" id="PF03446"/>
    </source>
</evidence>
<dbReference type="Gene3D" id="3.40.50.720">
    <property type="entry name" value="NAD(P)-binding Rossmann-like Domain"/>
    <property type="match status" value="1"/>
</dbReference>
<keyword evidence="2" id="KW-0560">Oxidoreductase</keyword>
<organism evidence="7 8">
    <name type="scientific">Mangrovihabitans endophyticus</name>
    <dbReference type="NCBI Taxonomy" id="1751298"/>
    <lineage>
        <taxon>Bacteria</taxon>
        <taxon>Bacillati</taxon>
        <taxon>Actinomycetota</taxon>
        <taxon>Actinomycetes</taxon>
        <taxon>Micromonosporales</taxon>
        <taxon>Micromonosporaceae</taxon>
        <taxon>Mangrovihabitans</taxon>
    </lineage>
</organism>
<dbReference type="SUPFAM" id="SSF51735">
    <property type="entry name" value="NAD(P)-binding Rossmann-fold domains"/>
    <property type="match status" value="1"/>
</dbReference>
<name>A0A8J3C282_9ACTN</name>
<reference evidence="7" key="2">
    <citation type="submission" date="2020-09" db="EMBL/GenBank/DDBJ databases">
        <authorList>
            <person name="Sun Q."/>
            <person name="Zhou Y."/>
        </authorList>
    </citation>
    <scope>NUCLEOTIDE SEQUENCE</scope>
    <source>
        <strain evidence="7">CGMCC 4.7299</strain>
    </source>
</reference>
<dbReference type="PIRSF" id="PIRSF000103">
    <property type="entry name" value="HIBADH"/>
    <property type="match status" value="1"/>
</dbReference>
<evidence type="ECO:0008006" key="9">
    <source>
        <dbReference type="Google" id="ProtNLM"/>
    </source>
</evidence>
<dbReference type="Proteomes" id="UP000656042">
    <property type="component" value="Unassembled WGS sequence"/>
</dbReference>
<evidence type="ECO:0000256" key="1">
    <source>
        <dbReference type="ARBA" id="ARBA00009080"/>
    </source>
</evidence>
<protein>
    <recommendedName>
        <fullName evidence="9">3-hydroxyisobutyrate dehydrogenase</fullName>
    </recommendedName>
</protein>
<dbReference type="InterPro" id="IPR029154">
    <property type="entry name" value="HIBADH-like_NADP-bd"/>
</dbReference>
<dbReference type="GO" id="GO:0016491">
    <property type="term" value="F:oxidoreductase activity"/>
    <property type="evidence" value="ECO:0007669"/>
    <property type="project" value="UniProtKB-KW"/>
</dbReference>
<dbReference type="InterPro" id="IPR036291">
    <property type="entry name" value="NAD(P)-bd_dom_sf"/>
</dbReference>
<comment type="caution">
    <text evidence="7">The sequence shown here is derived from an EMBL/GenBank/DDBJ whole genome shotgun (WGS) entry which is preliminary data.</text>
</comment>
<evidence type="ECO:0000259" key="6">
    <source>
        <dbReference type="Pfam" id="PF14833"/>
    </source>
</evidence>
<dbReference type="InterPro" id="IPR006115">
    <property type="entry name" value="6PGDH_NADP-bd"/>
</dbReference>
<dbReference type="InterPro" id="IPR008927">
    <property type="entry name" value="6-PGluconate_DH-like_C_sf"/>
</dbReference>
<dbReference type="EMBL" id="BMMX01000017">
    <property type="protein sequence ID" value="GGL00031.1"/>
    <property type="molecule type" value="Genomic_DNA"/>
</dbReference>
<reference evidence="7" key="1">
    <citation type="journal article" date="2014" name="Int. J. Syst. Evol. Microbiol.">
        <title>Complete genome sequence of Corynebacterium casei LMG S-19264T (=DSM 44701T), isolated from a smear-ripened cheese.</title>
        <authorList>
            <consortium name="US DOE Joint Genome Institute (JGI-PGF)"/>
            <person name="Walter F."/>
            <person name="Albersmeier A."/>
            <person name="Kalinowski J."/>
            <person name="Ruckert C."/>
        </authorList>
    </citation>
    <scope>NUCLEOTIDE SEQUENCE</scope>
    <source>
        <strain evidence="7">CGMCC 4.7299</strain>
    </source>
</reference>
<proteinExistence type="inferred from homology"/>
<dbReference type="SUPFAM" id="SSF48179">
    <property type="entry name" value="6-phosphogluconate dehydrogenase C-terminal domain-like"/>
    <property type="match status" value="1"/>
</dbReference>
<evidence type="ECO:0000313" key="7">
    <source>
        <dbReference type="EMBL" id="GGL00031.1"/>
    </source>
</evidence>
<dbReference type="PANTHER" id="PTHR43580">
    <property type="entry name" value="OXIDOREDUCTASE GLYR1-RELATED"/>
    <property type="match status" value="1"/>
</dbReference>
<dbReference type="Pfam" id="PF03446">
    <property type="entry name" value="NAD_binding_2"/>
    <property type="match status" value="1"/>
</dbReference>
<evidence type="ECO:0000256" key="3">
    <source>
        <dbReference type="ARBA" id="ARBA00023027"/>
    </source>
</evidence>
<dbReference type="Gene3D" id="1.10.1040.10">
    <property type="entry name" value="N-(1-d-carboxylethyl)-l-norvaline Dehydrogenase, domain 2"/>
    <property type="match status" value="1"/>
</dbReference>
<keyword evidence="8" id="KW-1185">Reference proteome</keyword>
<feature type="domain" description="3-hydroxyisobutyrate dehydrogenase-like NAD-binding" evidence="6">
    <location>
        <begin position="173"/>
        <end position="285"/>
    </location>
</feature>
<evidence type="ECO:0000313" key="8">
    <source>
        <dbReference type="Proteomes" id="UP000656042"/>
    </source>
</evidence>
<sequence length="312" mass="32653">MADNDLTVGWIGAGRMGAAMAIRLARAGAAPAVWNRTRAKAEATREHGCTVADDIAGLRDRDVVFTMVSGPADLESVLLGADGLLAEPGRAPAVVVDCSTVSAESSALVRAQCAARGVQFLAAPVSGNAKVVESGKLSIAVSGPRETFDRVAHLLRHLGRAVTYVGEDDVSRLVKICHNLMLGVVTQCMAEITVLAEKGGVSRAAFLDFLNDSVMGSVFTRYKSPAFVHLDYTPTFTPLLLRKDFDLGLALGRELDVPMPLAALTAQLVQQTVSSGRVTEDFAILLDQQAAAAGLALKPEDTPVDDGLAGGS</sequence>
<keyword evidence="3" id="KW-0520">NAD</keyword>
<dbReference type="InterPro" id="IPR051265">
    <property type="entry name" value="HIBADH-related_NP60_sf"/>
</dbReference>
<dbReference type="InterPro" id="IPR013328">
    <property type="entry name" value="6PGD_dom2"/>
</dbReference>
<dbReference type="InterPro" id="IPR015815">
    <property type="entry name" value="HIBADH-related"/>
</dbReference>
<dbReference type="Pfam" id="PF14833">
    <property type="entry name" value="NAD_binding_11"/>
    <property type="match status" value="1"/>
</dbReference>